<accession>A0A8J4AEI9</accession>
<comment type="caution">
    <text evidence="2">The sequence shown here is derived from an EMBL/GenBank/DDBJ whole genome shotgun (WGS) entry which is preliminary data.</text>
</comment>
<evidence type="ECO:0000313" key="3">
    <source>
        <dbReference type="Proteomes" id="UP000614996"/>
    </source>
</evidence>
<evidence type="ECO:0000313" key="2">
    <source>
        <dbReference type="EMBL" id="GIL30146.1"/>
    </source>
</evidence>
<dbReference type="EMBL" id="BOPO01000113">
    <property type="protein sequence ID" value="GIL30146.1"/>
    <property type="molecule type" value="Genomic_DNA"/>
</dbReference>
<gene>
    <name evidence="2" type="ORF">NUM_54000</name>
</gene>
<name>A0A8J4AEI9_9ACTN</name>
<reference evidence="3" key="1">
    <citation type="journal article" date="2021" name="Int. J. Syst. Evol. Microbiol.">
        <title>Actinocatenispora comari sp. nov., an endophytic actinomycete isolated from aerial parts of Comarum salesowianum.</title>
        <authorList>
            <person name="Oyunbileg N."/>
            <person name="Iizaka Y."/>
            <person name="Hamada M."/>
            <person name="Davaapurev B.O."/>
            <person name="Fukumoto A."/>
            <person name="Tsetseg B."/>
            <person name="Kato F."/>
            <person name="Tamura T."/>
            <person name="Batkhuu J."/>
            <person name="Anzai Y."/>
        </authorList>
    </citation>
    <scope>NUCLEOTIDE SEQUENCE [LARGE SCALE GENOMIC DNA]</scope>
    <source>
        <strain evidence="3">NUM-2625</strain>
    </source>
</reference>
<feature type="compositionally biased region" description="Polar residues" evidence="1">
    <location>
        <begin position="1"/>
        <end position="23"/>
    </location>
</feature>
<proteinExistence type="predicted"/>
<feature type="region of interest" description="Disordered" evidence="1">
    <location>
        <begin position="48"/>
        <end position="69"/>
    </location>
</feature>
<feature type="region of interest" description="Disordered" evidence="1">
    <location>
        <begin position="1"/>
        <end position="35"/>
    </location>
</feature>
<sequence length="69" mass="7568">MINTARISQDIDTCTGMPNTRPSRTPGGAGAEGREVSSIATMLRIGRYRRRAAQRAPTTRDAPPRRVSR</sequence>
<dbReference type="Proteomes" id="UP000614996">
    <property type="component" value="Unassembled WGS sequence"/>
</dbReference>
<keyword evidence="3" id="KW-1185">Reference proteome</keyword>
<organism evidence="2 3">
    <name type="scientific">Actinocatenispora comari</name>
    <dbReference type="NCBI Taxonomy" id="2807577"/>
    <lineage>
        <taxon>Bacteria</taxon>
        <taxon>Bacillati</taxon>
        <taxon>Actinomycetota</taxon>
        <taxon>Actinomycetes</taxon>
        <taxon>Micromonosporales</taxon>
        <taxon>Micromonosporaceae</taxon>
        <taxon>Actinocatenispora</taxon>
    </lineage>
</organism>
<evidence type="ECO:0000256" key="1">
    <source>
        <dbReference type="SAM" id="MobiDB-lite"/>
    </source>
</evidence>
<protein>
    <submittedName>
        <fullName evidence="2">Uncharacterized protein</fullName>
    </submittedName>
</protein>
<dbReference type="AlphaFoldDB" id="A0A8J4AEI9"/>